<evidence type="ECO:0000256" key="12">
    <source>
        <dbReference type="ARBA" id="ARBA00023012"/>
    </source>
</evidence>
<keyword evidence="12" id="KW-0902">Two-component regulatory system</keyword>
<keyword evidence="11 18" id="KW-1133">Transmembrane helix</keyword>
<dbReference type="Pfam" id="PF02518">
    <property type="entry name" value="HATPase_c"/>
    <property type="match status" value="1"/>
</dbReference>
<evidence type="ECO:0000259" key="20">
    <source>
        <dbReference type="PROSITE" id="PS50110"/>
    </source>
</evidence>
<dbReference type="SUPFAM" id="SSF47226">
    <property type="entry name" value="Histidine-containing phosphotransfer domain, HPT domain"/>
    <property type="match status" value="1"/>
</dbReference>
<reference evidence="22 23" key="1">
    <citation type="journal article" date="2018" name="Front. Microbiol.">
        <title>Hydrolytic Capabilities as a Key to Environmental Success: Chitinolytic and Cellulolytic Acidobacteria From Acidic Sub-arctic Soils and Boreal Peatlands.</title>
        <authorList>
            <person name="Belova S.E."/>
            <person name="Ravin N.V."/>
            <person name="Pankratov T.A."/>
            <person name="Rakitin A.L."/>
            <person name="Ivanova A.A."/>
            <person name="Beletsky A.V."/>
            <person name="Mardanov A.V."/>
            <person name="Sinninghe Damste J.S."/>
            <person name="Dedysh S.N."/>
        </authorList>
    </citation>
    <scope>NUCLEOTIDE SEQUENCE [LARGE SCALE GENOMIC DNA]</scope>
    <source>
        <strain evidence="22 23">SBC82</strain>
    </source>
</reference>
<organism evidence="22 23">
    <name type="scientific">Acidisarcina polymorpha</name>
    <dbReference type="NCBI Taxonomy" id="2211140"/>
    <lineage>
        <taxon>Bacteria</taxon>
        <taxon>Pseudomonadati</taxon>
        <taxon>Acidobacteriota</taxon>
        <taxon>Terriglobia</taxon>
        <taxon>Terriglobales</taxon>
        <taxon>Acidobacteriaceae</taxon>
        <taxon>Acidisarcina</taxon>
    </lineage>
</organism>
<dbReference type="AlphaFoldDB" id="A0A2Z5G381"/>
<keyword evidence="23" id="KW-1185">Reference proteome</keyword>
<feature type="modified residue" description="4-aspartylphosphate" evidence="17">
    <location>
        <position position="964"/>
    </location>
</feature>
<dbReference type="GO" id="GO:0000155">
    <property type="term" value="F:phosphorelay sensor kinase activity"/>
    <property type="evidence" value="ECO:0007669"/>
    <property type="project" value="InterPro"/>
</dbReference>
<dbReference type="CDD" id="cd00088">
    <property type="entry name" value="HPT"/>
    <property type="match status" value="1"/>
</dbReference>
<dbReference type="InterPro" id="IPR036890">
    <property type="entry name" value="HATPase_C_sf"/>
</dbReference>
<accession>A0A2Z5G381</accession>
<evidence type="ECO:0000256" key="17">
    <source>
        <dbReference type="PROSITE-ProRule" id="PRU00169"/>
    </source>
</evidence>
<dbReference type="SMART" id="SM00387">
    <property type="entry name" value="HATPase_c"/>
    <property type="match status" value="1"/>
</dbReference>
<evidence type="ECO:0000256" key="16">
    <source>
        <dbReference type="PROSITE-ProRule" id="PRU00110"/>
    </source>
</evidence>
<evidence type="ECO:0000259" key="19">
    <source>
        <dbReference type="PROSITE" id="PS50109"/>
    </source>
</evidence>
<dbReference type="Gene3D" id="1.10.287.130">
    <property type="match status" value="1"/>
</dbReference>
<evidence type="ECO:0000313" key="23">
    <source>
        <dbReference type="Proteomes" id="UP000253606"/>
    </source>
</evidence>
<protein>
    <recommendedName>
        <fullName evidence="15">Sensory/regulatory protein RpfC</fullName>
        <ecNumber evidence="3">2.7.13.3</ecNumber>
    </recommendedName>
</protein>
<dbReference type="Pfam" id="PF00512">
    <property type="entry name" value="HisKA"/>
    <property type="match status" value="1"/>
</dbReference>
<feature type="domain" description="Histidine kinase" evidence="19">
    <location>
        <begin position="530"/>
        <end position="751"/>
    </location>
</feature>
<comment type="catalytic activity">
    <reaction evidence="1">
        <text>ATP + protein L-histidine = ADP + protein N-phospho-L-histidine.</text>
        <dbReference type="EC" id="2.7.13.3"/>
    </reaction>
</comment>
<evidence type="ECO:0000256" key="8">
    <source>
        <dbReference type="ARBA" id="ARBA00022741"/>
    </source>
</evidence>
<dbReference type="Pfam" id="PF00072">
    <property type="entry name" value="Response_reg"/>
    <property type="match status" value="2"/>
</dbReference>
<dbReference type="EC" id="2.7.13.3" evidence="3"/>
<dbReference type="FunFam" id="1.10.287.130:FF:000002">
    <property type="entry name" value="Two-component osmosensing histidine kinase"/>
    <property type="match status" value="1"/>
</dbReference>
<evidence type="ECO:0000256" key="4">
    <source>
        <dbReference type="ARBA" id="ARBA00022475"/>
    </source>
</evidence>
<keyword evidence="7 18" id="KW-0812">Transmembrane</keyword>
<dbReference type="InterPro" id="IPR003661">
    <property type="entry name" value="HisK_dim/P_dom"/>
</dbReference>
<dbReference type="PROSITE" id="PS50109">
    <property type="entry name" value="HIS_KIN"/>
    <property type="match status" value="1"/>
</dbReference>
<dbReference type="FunFam" id="3.30.565.10:FF:000010">
    <property type="entry name" value="Sensor histidine kinase RcsC"/>
    <property type="match status" value="1"/>
</dbReference>
<keyword evidence="5 17" id="KW-0597">Phosphoprotein</keyword>
<evidence type="ECO:0000256" key="1">
    <source>
        <dbReference type="ARBA" id="ARBA00000085"/>
    </source>
</evidence>
<keyword evidence="9 22" id="KW-0418">Kinase</keyword>
<feature type="domain" description="Response regulatory" evidence="20">
    <location>
        <begin position="770"/>
        <end position="890"/>
    </location>
</feature>
<dbReference type="Gene3D" id="3.30.565.10">
    <property type="entry name" value="Histidine kinase-like ATPase, C-terminal domain"/>
    <property type="match status" value="1"/>
</dbReference>
<keyword evidence="6" id="KW-0808">Transferase</keyword>
<dbReference type="InterPro" id="IPR008207">
    <property type="entry name" value="Sig_transdc_His_kin_Hpt_dom"/>
</dbReference>
<dbReference type="CDD" id="cd17546">
    <property type="entry name" value="REC_hyHK_CKI1_RcsC-like"/>
    <property type="match status" value="1"/>
</dbReference>
<dbReference type="InterPro" id="IPR001789">
    <property type="entry name" value="Sig_transdc_resp-reg_receiver"/>
</dbReference>
<dbReference type="CDD" id="cd00082">
    <property type="entry name" value="HisKA"/>
    <property type="match status" value="1"/>
</dbReference>
<evidence type="ECO:0000256" key="10">
    <source>
        <dbReference type="ARBA" id="ARBA00022840"/>
    </source>
</evidence>
<feature type="modified residue" description="4-aspartylphosphate" evidence="17">
    <location>
        <position position="823"/>
    </location>
</feature>
<name>A0A2Z5G381_9BACT</name>
<dbReference type="Proteomes" id="UP000253606">
    <property type="component" value="Chromosome"/>
</dbReference>
<comment type="subunit">
    <text evidence="14">At low DSF concentrations, interacts with RpfF.</text>
</comment>
<proteinExistence type="predicted"/>
<dbReference type="InterPro" id="IPR003594">
    <property type="entry name" value="HATPase_dom"/>
</dbReference>
<dbReference type="SUPFAM" id="SSF55874">
    <property type="entry name" value="ATPase domain of HSP90 chaperone/DNA topoisomerase II/histidine kinase"/>
    <property type="match status" value="1"/>
</dbReference>
<dbReference type="PANTHER" id="PTHR45339">
    <property type="entry name" value="HYBRID SIGNAL TRANSDUCTION HISTIDINE KINASE J"/>
    <property type="match status" value="1"/>
</dbReference>
<evidence type="ECO:0000256" key="13">
    <source>
        <dbReference type="ARBA" id="ARBA00023136"/>
    </source>
</evidence>
<keyword evidence="13 18" id="KW-0472">Membrane</keyword>
<dbReference type="SUPFAM" id="SSF52172">
    <property type="entry name" value="CheY-like"/>
    <property type="match status" value="2"/>
</dbReference>
<dbReference type="GO" id="GO:0005886">
    <property type="term" value="C:plasma membrane"/>
    <property type="evidence" value="ECO:0007669"/>
    <property type="project" value="UniProtKB-SubCell"/>
</dbReference>
<gene>
    <name evidence="22" type="ORF">ACPOL_4244</name>
</gene>
<evidence type="ECO:0000256" key="9">
    <source>
        <dbReference type="ARBA" id="ARBA00022777"/>
    </source>
</evidence>
<evidence type="ECO:0000256" key="3">
    <source>
        <dbReference type="ARBA" id="ARBA00012438"/>
    </source>
</evidence>
<dbReference type="InterPro" id="IPR036641">
    <property type="entry name" value="HPT_dom_sf"/>
</dbReference>
<dbReference type="InterPro" id="IPR011006">
    <property type="entry name" value="CheY-like_superfamily"/>
</dbReference>
<dbReference type="EMBL" id="CP030840">
    <property type="protein sequence ID" value="AXC13519.1"/>
    <property type="molecule type" value="Genomic_DNA"/>
</dbReference>
<evidence type="ECO:0000256" key="6">
    <source>
        <dbReference type="ARBA" id="ARBA00022679"/>
    </source>
</evidence>
<dbReference type="PANTHER" id="PTHR45339:SF1">
    <property type="entry name" value="HYBRID SIGNAL TRANSDUCTION HISTIDINE KINASE J"/>
    <property type="match status" value="1"/>
</dbReference>
<feature type="modified residue" description="Phosphohistidine" evidence="16">
    <location>
        <position position="1108"/>
    </location>
</feature>
<dbReference type="GO" id="GO:0005524">
    <property type="term" value="F:ATP binding"/>
    <property type="evidence" value="ECO:0007669"/>
    <property type="project" value="UniProtKB-KW"/>
</dbReference>
<keyword evidence="4" id="KW-1003">Cell membrane</keyword>
<evidence type="ECO:0000256" key="5">
    <source>
        <dbReference type="ARBA" id="ARBA00022553"/>
    </source>
</evidence>
<dbReference type="CDD" id="cd16922">
    <property type="entry name" value="HATPase_EvgS-ArcB-TorS-like"/>
    <property type="match status" value="1"/>
</dbReference>
<dbReference type="SUPFAM" id="SSF47384">
    <property type="entry name" value="Homodimeric domain of signal transducing histidine kinase"/>
    <property type="match status" value="1"/>
</dbReference>
<dbReference type="SMART" id="SM00388">
    <property type="entry name" value="HisKA"/>
    <property type="match status" value="1"/>
</dbReference>
<comment type="subcellular location">
    <subcellularLocation>
        <location evidence="2">Cell membrane</location>
        <topology evidence="2">Multi-pass membrane protein</topology>
    </subcellularLocation>
</comment>
<dbReference type="InterPro" id="IPR036097">
    <property type="entry name" value="HisK_dim/P_sf"/>
</dbReference>
<evidence type="ECO:0000256" key="14">
    <source>
        <dbReference type="ARBA" id="ARBA00064003"/>
    </source>
</evidence>
<dbReference type="PROSITE" id="PS50894">
    <property type="entry name" value="HPT"/>
    <property type="match status" value="1"/>
</dbReference>
<evidence type="ECO:0000256" key="11">
    <source>
        <dbReference type="ARBA" id="ARBA00022989"/>
    </source>
</evidence>
<keyword evidence="8" id="KW-0547">Nucleotide-binding</keyword>
<evidence type="ECO:0000259" key="21">
    <source>
        <dbReference type="PROSITE" id="PS50894"/>
    </source>
</evidence>
<dbReference type="Pfam" id="PF01627">
    <property type="entry name" value="Hpt"/>
    <property type="match status" value="1"/>
</dbReference>
<feature type="domain" description="HPt" evidence="21">
    <location>
        <begin position="1069"/>
        <end position="1159"/>
    </location>
</feature>
<evidence type="ECO:0000256" key="15">
    <source>
        <dbReference type="ARBA" id="ARBA00068150"/>
    </source>
</evidence>
<evidence type="ECO:0000256" key="7">
    <source>
        <dbReference type="ARBA" id="ARBA00022692"/>
    </source>
</evidence>
<evidence type="ECO:0000256" key="2">
    <source>
        <dbReference type="ARBA" id="ARBA00004651"/>
    </source>
</evidence>
<evidence type="ECO:0000313" key="22">
    <source>
        <dbReference type="EMBL" id="AXC13519.1"/>
    </source>
</evidence>
<feature type="domain" description="Response regulatory" evidence="20">
    <location>
        <begin position="915"/>
        <end position="1033"/>
    </location>
</feature>
<dbReference type="KEGG" id="abas:ACPOL_4244"/>
<keyword evidence="10" id="KW-0067">ATP-binding</keyword>
<dbReference type="SMART" id="SM00448">
    <property type="entry name" value="REC"/>
    <property type="match status" value="2"/>
</dbReference>
<dbReference type="InterPro" id="IPR004358">
    <property type="entry name" value="Sig_transdc_His_kin-like_C"/>
</dbReference>
<feature type="transmembrane region" description="Helical" evidence="18">
    <location>
        <begin position="24"/>
        <end position="47"/>
    </location>
</feature>
<dbReference type="InterPro" id="IPR005467">
    <property type="entry name" value="His_kinase_dom"/>
</dbReference>
<dbReference type="RefSeq" id="WP_114208487.1">
    <property type="nucleotide sequence ID" value="NZ_CP030840.1"/>
</dbReference>
<dbReference type="OrthoDB" id="9804263at2"/>
<evidence type="ECO:0000256" key="18">
    <source>
        <dbReference type="SAM" id="Phobius"/>
    </source>
</evidence>
<dbReference type="Gene3D" id="1.20.120.160">
    <property type="entry name" value="HPT domain"/>
    <property type="match status" value="1"/>
</dbReference>
<sequence>MTDATLFRRETRVKALLPAARSGYLFLMSAVLVPVLWAAGSGFLGLTADAEAETDTRAALRTLTTTREAHDLTAEQASLGYPVHFRAVVTYFDPDYGTGYSATFVHDSTGSIFLKARAGTFPSLTPGTIVDVRGVSGPGGFGSIVERPAVRVLGLGSLPSDPQRVSLGMLKTGTLDAQWVEVEGSIHSATAYSNSLVLRLEMADGPISVTMVRDPGAPYSHLIDAQVRIDATAAPLVNADFQMIGVHLQAPNLSALRVIKPAPTDPFALPVVPVDELLSWGHFFTPAHRIHLRGNVTLQWPGSLLCIRDGTRGICAQTTQSTSIAVGDLVDVAGFVEVNDNAPIVTDAVFQIAGSSRPMIPQLATADTILKGGVASQLIQIDGLLIGYDLASSDVTLQLSSGDTLFAAIVPKSLAGSEVSAGKIGSRLRVTGICSARVDTESHIRAGLTVIQSFRILMRSPADIAILQRPSWWTPAHATVLLALALMATLGVLVWVVVLRGHIRSQLNEAGALREAAEAANRSKSEFLANMSHEIRTPLNGILGMTDLVLDTDLTADQRDCLETAKWSADSLLAVINDVLDFSKIEAGKIDLETIEFSPRDCVEEALKLFAPHAEQKSVELLGEIAPEVPDLVVGDPGRLRQILLNLISNAIKFTAAGEVALHVEAEKGEGLGCVLQFIVADTGIGISADKQLTIFSPFTQADSSTTRKFGGTGLGLTISARLASMMGGRIWLESEVGKGSRFCFTARFGHAASHSSKNMPAESPLQGLKILVVDDNLTSLRILTRTLLHWKANVSCVAGAAEAVAALTGAASVNPYQLVLTDMQMPGMDGLSLIEHIRGMAGFATLPLILLTSGTPMMQAGRPGNLYLTSFLNKPVRTSELLEALLAASGSDPERQAVSKELTTKPSPRGRALRILLAEDNRVNQTVATRMLEKMGHSLVVASTGQEALALLAAQPFELVLMDIQMPEMDGLTATRQIRDREILTHAHVPIIAMTAHAMKGDRERCLAAGMDGYVSKPIRAEDLQEAIAGVLRIQDACSHNQDADAAPQLESGGGWNRTKTLEGLGGDENLLRDVMEIFREQAPQHLAYLRVAIVEGDARAVEATAHSLKGELGYLCVPETYQISRDLETAGRESDLQAAAKLLPKFEADICTLLHSMANPTGMAGKIQTTAATLKRNL</sequence>
<dbReference type="Gene3D" id="3.40.50.2300">
    <property type="match status" value="2"/>
</dbReference>
<dbReference type="PRINTS" id="PR00344">
    <property type="entry name" value="BCTRLSENSOR"/>
</dbReference>
<dbReference type="PROSITE" id="PS50110">
    <property type="entry name" value="RESPONSE_REGULATORY"/>
    <property type="match status" value="2"/>
</dbReference>